<organism evidence="1 2">
    <name type="scientific">Herbiconiux moechotypicola</name>
    <dbReference type="NCBI Taxonomy" id="637393"/>
    <lineage>
        <taxon>Bacteria</taxon>
        <taxon>Bacillati</taxon>
        <taxon>Actinomycetota</taxon>
        <taxon>Actinomycetes</taxon>
        <taxon>Micrococcales</taxon>
        <taxon>Microbacteriaceae</taxon>
        <taxon>Herbiconiux</taxon>
    </lineage>
</organism>
<dbReference type="Proteomes" id="UP001500929">
    <property type="component" value="Unassembled WGS sequence"/>
</dbReference>
<evidence type="ECO:0000313" key="1">
    <source>
        <dbReference type="EMBL" id="GAA2230652.1"/>
    </source>
</evidence>
<accession>A0ABN3DGU8</accession>
<gene>
    <name evidence="1" type="ORF">GCM10009851_14310</name>
</gene>
<comment type="caution">
    <text evidence="1">The sequence shown here is derived from an EMBL/GenBank/DDBJ whole genome shotgun (WGS) entry which is preliminary data.</text>
</comment>
<keyword evidence="2" id="KW-1185">Reference proteome</keyword>
<name>A0ABN3DGU8_9MICO</name>
<proteinExistence type="predicted"/>
<reference evidence="1 2" key="1">
    <citation type="journal article" date="2019" name="Int. J. Syst. Evol. Microbiol.">
        <title>The Global Catalogue of Microorganisms (GCM) 10K type strain sequencing project: providing services to taxonomists for standard genome sequencing and annotation.</title>
        <authorList>
            <consortium name="The Broad Institute Genomics Platform"/>
            <consortium name="The Broad Institute Genome Sequencing Center for Infectious Disease"/>
            <person name="Wu L."/>
            <person name="Ma J."/>
        </authorList>
    </citation>
    <scope>NUCLEOTIDE SEQUENCE [LARGE SCALE GENOMIC DNA]</scope>
    <source>
        <strain evidence="1 2">JCM 16117</strain>
    </source>
</reference>
<dbReference type="EMBL" id="BAAAQY010000003">
    <property type="protein sequence ID" value="GAA2230652.1"/>
    <property type="molecule type" value="Genomic_DNA"/>
</dbReference>
<protein>
    <submittedName>
        <fullName evidence="1">Uncharacterized protein</fullName>
    </submittedName>
</protein>
<evidence type="ECO:0000313" key="2">
    <source>
        <dbReference type="Proteomes" id="UP001500929"/>
    </source>
</evidence>
<sequence>MRSAQAVVGGARYAEVVTPDDTDGALLPRLRVIEEQPLEARATAYAQVHDELKLRLEGGDSAGADA</sequence>